<dbReference type="AlphaFoldDB" id="A0A2W5TTB1"/>
<dbReference type="SUPFAM" id="SSF53098">
    <property type="entry name" value="Ribonuclease H-like"/>
    <property type="match status" value="1"/>
</dbReference>
<dbReference type="InterPro" id="IPR036397">
    <property type="entry name" value="RNaseH_sf"/>
</dbReference>
<sequence length="165" mass="17826">MKVLSFDTATVTGCAFGVAGDKPRSWSVDLGKADWSIRFSQTLRMTATYIKDYGPDLIAVEEFVGGPKANTNLAGLVACVKGEANRRGVRVVSYWPATIRAHFLGRGSKSKIPIKAQVFARCKMLGWEPGDTDASDALALWDYACSMESRAHQMTSVGGLFGGQK</sequence>
<dbReference type="InterPro" id="IPR012337">
    <property type="entry name" value="RNaseH-like_sf"/>
</dbReference>
<dbReference type="EMBL" id="QFQS01000001">
    <property type="protein sequence ID" value="PZQ99187.1"/>
    <property type="molecule type" value="Genomic_DNA"/>
</dbReference>
<name>A0A2W5TTB1_CERSP</name>
<dbReference type="Proteomes" id="UP000248975">
    <property type="component" value="Unassembled WGS sequence"/>
</dbReference>
<evidence type="ECO:0000313" key="1">
    <source>
        <dbReference type="EMBL" id="PZQ99187.1"/>
    </source>
</evidence>
<accession>A0A2W5TTB1</accession>
<protein>
    <recommendedName>
        <fullName evidence="3">Holliday junction nuclease RuvC</fullName>
    </recommendedName>
</protein>
<proteinExistence type="predicted"/>
<dbReference type="GO" id="GO:0003676">
    <property type="term" value="F:nucleic acid binding"/>
    <property type="evidence" value="ECO:0007669"/>
    <property type="project" value="InterPro"/>
</dbReference>
<reference evidence="1 2" key="1">
    <citation type="submission" date="2017-08" db="EMBL/GenBank/DDBJ databases">
        <title>Infants hospitalized years apart are colonized by the same room-sourced microbial strains.</title>
        <authorList>
            <person name="Brooks B."/>
            <person name="Olm M.R."/>
            <person name="Firek B.A."/>
            <person name="Baker R."/>
            <person name="Thomas B.C."/>
            <person name="Morowitz M.J."/>
            <person name="Banfield J.F."/>
        </authorList>
    </citation>
    <scope>NUCLEOTIDE SEQUENCE [LARGE SCALE GENOMIC DNA]</scope>
    <source>
        <strain evidence="1">S2_003_000_R2_11</strain>
    </source>
</reference>
<organism evidence="1 2">
    <name type="scientific">Cereibacter sphaeroides</name>
    <name type="common">Rhodobacter sphaeroides</name>
    <dbReference type="NCBI Taxonomy" id="1063"/>
    <lineage>
        <taxon>Bacteria</taxon>
        <taxon>Pseudomonadati</taxon>
        <taxon>Pseudomonadota</taxon>
        <taxon>Alphaproteobacteria</taxon>
        <taxon>Rhodobacterales</taxon>
        <taxon>Paracoccaceae</taxon>
        <taxon>Cereibacter</taxon>
    </lineage>
</organism>
<dbReference type="Gene3D" id="3.30.420.10">
    <property type="entry name" value="Ribonuclease H-like superfamily/Ribonuclease H"/>
    <property type="match status" value="1"/>
</dbReference>
<evidence type="ECO:0000313" key="2">
    <source>
        <dbReference type="Proteomes" id="UP000248975"/>
    </source>
</evidence>
<comment type="caution">
    <text evidence="1">The sequence shown here is derived from an EMBL/GenBank/DDBJ whole genome shotgun (WGS) entry which is preliminary data.</text>
</comment>
<evidence type="ECO:0008006" key="3">
    <source>
        <dbReference type="Google" id="ProtNLM"/>
    </source>
</evidence>
<gene>
    <name evidence="1" type="ORF">DI533_00320</name>
</gene>